<name>A0A101N9K4_9ACTN</name>
<feature type="compositionally biased region" description="Basic and acidic residues" evidence="8">
    <location>
        <begin position="13"/>
        <end position="28"/>
    </location>
</feature>
<dbReference type="InterPro" id="IPR050297">
    <property type="entry name" value="LipidA_mod_glycosyltrf_83"/>
</dbReference>
<dbReference type="RefSeq" id="WP_031038450.1">
    <property type="nucleotide sequence ID" value="NZ_JBEYZI010000028.1"/>
</dbReference>
<dbReference type="Proteomes" id="UP000053039">
    <property type="component" value="Unassembled WGS sequence"/>
</dbReference>
<dbReference type="EMBL" id="LMWM01000009">
    <property type="protein sequence ID" value="KUM89034.1"/>
    <property type="molecule type" value="Genomic_DNA"/>
</dbReference>
<gene>
    <name evidence="11" type="ORF">AQI94_10895</name>
</gene>
<feature type="domain" description="Glycosyltransferase RgtA/B/C/D-like" evidence="10">
    <location>
        <begin position="95"/>
        <end position="244"/>
    </location>
</feature>
<evidence type="ECO:0000256" key="6">
    <source>
        <dbReference type="ARBA" id="ARBA00022989"/>
    </source>
</evidence>
<evidence type="ECO:0000256" key="7">
    <source>
        <dbReference type="ARBA" id="ARBA00023136"/>
    </source>
</evidence>
<protein>
    <recommendedName>
        <fullName evidence="10">Glycosyltransferase RgtA/B/C/D-like domain-containing protein</fullName>
    </recommendedName>
</protein>
<feature type="region of interest" description="Disordered" evidence="8">
    <location>
        <begin position="1"/>
        <end position="28"/>
    </location>
</feature>
<reference evidence="11 12" key="1">
    <citation type="submission" date="2015-10" db="EMBL/GenBank/DDBJ databases">
        <title>Draft genome sequence of Streptomyces pseudovenezuelae DSM 40212, type strain for the species Streptomyces pseudovenezuelae.</title>
        <authorList>
            <person name="Ruckert C."/>
            <person name="Winkler A."/>
            <person name="Kalinowski J."/>
            <person name="Kampfer P."/>
            <person name="Glaeser S."/>
        </authorList>
    </citation>
    <scope>NUCLEOTIDE SEQUENCE [LARGE SCALE GENOMIC DNA]</scope>
    <source>
        <strain evidence="11 12">DSM 40212</strain>
    </source>
</reference>
<feature type="transmembrane region" description="Helical" evidence="9">
    <location>
        <begin position="225"/>
        <end position="246"/>
    </location>
</feature>
<keyword evidence="5 9" id="KW-0812">Transmembrane</keyword>
<comment type="caution">
    <text evidence="11">The sequence shown here is derived from an EMBL/GenBank/DDBJ whole genome shotgun (WGS) entry which is preliminary data.</text>
</comment>
<organism evidence="11 12">
    <name type="scientific">Streptomyces pseudovenezuelae</name>
    <dbReference type="NCBI Taxonomy" id="67350"/>
    <lineage>
        <taxon>Bacteria</taxon>
        <taxon>Bacillati</taxon>
        <taxon>Actinomycetota</taxon>
        <taxon>Actinomycetes</taxon>
        <taxon>Kitasatosporales</taxon>
        <taxon>Streptomycetaceae</taxon>
        <taxon>Streptomyces</taxon>
        <taxon>Streptomyces aurantiacus group</taxon>
    </lineage>
</organism>
<feature type="transmembrane region" description="Helical" evidence="9">
    <location>
        <begin position="199"/>
        <end position="218"/>
    </location>
</feature>
<keyword evidence="2" id="KW-1003">Cell membrane</keyword>
<feature type="transmembrane region" description="Helical" evidence="9">
    <location>
        <begin position="135"/>
        <end position="154"/>
    </location>
</feature>
<evidence type="ECO:0000259" key="10">
    <source>
        <dbReference type="Pfam" id="PF13231"/>
    </source>
</evidence>
<dbReference type="InterPro" id="IPR038731">
    <property type="entry name" value="RgtA/B/C-like"/>
</dbReference>
<accession>A0A101N9K4</accession>
<feature type="transmembrane region" description="Helical" evidence="9">
    <location>
        <begin position="358"/>
        <end position="381"/>
    </location>
</feature>
<comment type="subcellular location">
    <subcellularLocation>
        <location evidence="1">Cell membrane</location>
        <topology evidence="1">Multi-pass membrane protein</topology>
    </subcellularLocation>
</comment>
<keyword evidence="6 9" id="KW-1133">Transmembrane helix</keyword>
<feature type="transmembrane region" description="Helical" evidence="9">
    <location>
        <begin position="81"/>
        <end position="100"/>
    </location>
</feature>
<keyword evidence="3" id="KW-0328">Glycosyltransferase</keyword>
<feature type="transmembrane region" description="Helical" evidence="9">
    <location>
        <begin position="273"/>
        <end position="293"/>
    </location>
</feature>
<dbReference type="PANTHER" id="PTHR33908:SF11">
    <property type="entry name" value="MEMBRANE PROTEIN"/>
    <property type="match status" value="1"/>
</dbReference>
<dbReference type="Pfam" id="PF13231">
    <property type="entry name" value="PMT_2"/>
    <property type="match status" value="1"/>
</dbReference>
<dbReference type="PANTHER" id="PTHR33908">
    <property type="entry name" value="MANNOSYLTRANSFERASE YKCB-RELATED"/>
    <property type="match status" value="1"/>
</dbReference>
<evidence type="ECO:0000313" key="12">
    <source>
        <dbReference type="Proteomes" id="UP000053039"/>
    </source>
</evidence>
<dbReference type="GO" id="GO:0009103">
    <property type="term" value="P:lipopolysaccharide biosynthetic process"/>
    <property type="evidence" value="ECO:0007669"/>
    <property type="project" value="UniProtKB-ARBA"/>
</dbReference>
<dbReference type="GO" id="GO:0005886">
    <property type="term" value="C:plasma membrane"/>
    <property type="evidence" value="ECO:0007669"/>
    <property type="project" value="UniProtKB-SubCell"/>
</dbReference>
<evidence type="ECO:0000256" key="1">
    <source>
        <dbReference type="ARBA" id="ARBA00004651"/>
    </source>
</evidence>
<dbReference type="OrthoDB" id="5318634at2"/>
<evidence type="ECO:0000313" key="11">
    <source>
        <dbReference type="EMBL" id="KUM89034.1"/>
    </source>
</evidence>
<dbReference type="AlphaFoldDB" id="A0A101N9K4"/>
<keyword evidence="4" id="KW-0808">Transferase</keyword>
<feature type="transmembrane region" description="Helical" evidence="9">
    <location>
        <begin position="300"/>
        <end position="319"/>
    </location>
</feature>
<proteinExistence type="predicted"/>
<evidence type="ECO:0000256" key="3">
    <source>
        <dbReference type="ARBA" id="ARBA00022676"/>
    </source>
</evidence>
<keyword evidence="7 9" id="KW-0472">Membrane</keyword>
<evidence type="ECO:0000256" key="9">
    <source>
        <dbReference type="SAM" id="Phobius"/>
    </source>
</evidence>
<evidence type="ECO:0000256" key="5">
    <source>
        <dbReference type="ARBA" id="ARBA00022692"/>
    </source>
</evidence>
<evidence type="ECO:0000256" key="2">
    <source>
        <dbReference type="ARBA" id="ARBA00022475"/>
    </source>
</evidence>
<evidence type="ECO:0000256" key="4">
    <source>
        <dbReference type="ARBA" id="ARBA00022679"/>
    </source>
</evidence>
<feature type="transmembrane region" description="Helical" evidence="9">
    <location>
        <begin position="35"/>
        <end position="61"/>
    </location>
</feature>
<sequence length="513" mass="55138">MTAYTPAVDETAAQERGDDASSGHRRSADGAGRGSAWLAFLLPALVAAACVVPGLGGRQLWRDEHATWWASTISWHDLGRLIGSIDVVIAPYYAVMHLWIDVAGDSAAMLRLPEALAMAVSAGLVGLLGRRMFAVRTGVLAGLLFAVVPMITRYGQEARPYAFATMFALLATLWLIRALERPSLRHWTLYGLAVAATGFSHLVAMAVLAGHVWLVFLAKKRGDRIAHYAFAGAAMLGLSITFPMVAQGTGQSGQIAWNVTTTKDLTQFPDTLFGSWITGGAVMALGVVGLLLAGRYSVLLAAWAILPPVLTFVTANQLHLFLPRYLLFTIPAWTLLVAAALTRLVGRLDPDARRGTGAQVLSGLLVAVVAAGYTFVAWPAIGDAKKDLPREPDFRAAANVVAAGERSGDGMIFNGGMSERRAMAYELRDREAPKDVLMEYTPQQNGSYGATECRKPASCLKGTDRLWLVSTVSDGRPPLTGMNEKTAAAIEKTFRAGRTVKLNHIVVQVLERR</sequence>
<feature type="transmembrane region" description="Helical" evidence="9">
    <location>
        <begin position="161"/>
        <end position="179"/>
    </location>
</feature>
<feature type="transmembrane region" description="Helical" evidence="9">
    <location>
        <begin position="325"/>
        <end position="346"/>
    </location>
</feature>
<dbReference type="GO" id="GO:0016763">
    <property type="term" value="F:pentosyltransferase activity"/>
    <property type="evidence" value="ECO:0007669"/>
    <property type="project" value="TreeGrafter"/>
</dbReference>
<evidence type="ECO:0000256" key="8">
    <source>
        <dbReference type="SAM" id="MobiDB-lite"/>
    </source>
</evidence>